<dbReference type="PANTHER" id="PTHR38436:SF1">
    <property type="entry name" value="ESTER CYCLASE"/>
    <property type="match status" value="1"/>
</dbReference>
<evidence type="ECO:0000313" key="1">
    <source>
        <dbReference type="EMBL" id="MFC5664939.1"/>
    </source>
</evidence>
<reference evidence="2" key="1">
    <citation type="journal article" date="2019" name="Int. J. Syst. Evol. Microbiol.">
        <title>The Global Catalogue of Microorganisms (GCM) 10K type strain sequencing project: providing services to taxonomists for standard genome sequencing and annotation.</title>
        <authorList>
            <consortium name="The Broad Institute Genomics Platform"/>
            <consortium name="The Broad Institute Genome Sequencing Center for Infectious Disease"/>
            <person name="Wu L."/>
            <person name="Ma J."/>
        </authorList>
    </citation>
    <scope>NUCLEOTIDE SEQUENCE [LARGE SCALE GENOMIC DNA]</scope>
    <source>
        <strain evidence="2">CGMCC 4.1437</strain>
    </source>
</reference>
<accession>A0ABW0X7D7</accession>
<name>A0ABW0X7D7_9ACTN</name>
<dbReference type="Proteomes" id="UP001595975">
    <property type="component" value="Unassembled WGS sequence"/>
</dbReference>
<protein>
    <submittedName>
        <fullName evidence="1">Ester cyclase</fullName>
    </submittedName>
</protein>
<dbReference type="SUPFAM" id="SSF54427">
    <property type="entry name" value="NTF2-like"/>
    <property type="match status" value="1"/>
</dbReference>
<dbReference type="PANTHER" id="PTHR38436">
    <property type="entry name" value="POLYKETIDE CYCLASE SNOAL-LIKE DOMAIN"/>
    <property type="match status" value="1"/>
</dbReference>
<gene>
    <name evidence="1" type="ORF">ACFP3U_18355</name>
</gene>
<organism evidence="1 2">
    <name type="scientific">Kitasatospora misakiensis</name>
    <dbReference type="NCBI Taxonomy" id="67330"/>
    <lineage>
        <taxon>Bacteria</taxon>
        <taxon>Bacillati</taxon>
        <taxon>Actinomycetota</taxon>
        <taxon>Actinomycetes</taxon>
        <taxon>Kitasatosporales</taxon>
        <taxon>Streptomycetaceae</taxon>
        <taxon>Kitasatospora</taxon>
    </lineage>
</organism>
<sequence length="146" mass="16129">MDAIEKTRTTDNREIVRAFIDALFTKGDLAAVDEYLAEDFLNHDPPVGSDTGREGMRKAGALFRAAFPDWHSTPDFLVAEDDMVVEHFSASGTQLGEIFGAPATGRTVTLRGINIFRIREGRIVERWGRLDELGLLRQLGLVPGQG</sequence>
<dbReference type="Pfam" id="PF07366">
    <property type="entry name" value="SnoaL"/>
    <property type="match status" value="1"/>
</dbReference>
<comment type="caution">
    <text evidence="1">The sequence shown here is derived from an EMBL/GenBank/DDBJ whole genome shotgun (WGS) entry which is preliminary data.</text>
</comment>
<dbReference type="InterPro" id="IPR009959">
    <property type="entry name" value="Cyclase_SnoaL-like"/>
</dbReference>
<proteinExistence type="predicted"/>
<evidence type="ECO:0000313" key="2">
    <source>
        <dbReference type="Proteomes" id="UP001595975"/>
    </source>
</evidence>
<dbReference type="InterPro" id="IPR032710">
    <property type="entry name" value="NTF2-like_dom_sf"/>
</dbReference>
<keyword evidence="2" id="KW-1185">Reference proteome</keyword>
<dbReference type="Gene3D" id="3.10.450.50">
    <property type="match status" value="1"/>
</dbReference>
<dbReference type="EMBL" id="JBHSOF010000022">
    <property type="protein sequence ID" value="MFC5664939.1"/>
    <property type="molecule type" value="Genomic_DNA"/>
</dbReference>
<dbReference type="RefSeq" id="WP_380226630.1">
    <property type="nucleotide sequence ID" value="NZ_JBHSOF010000022.1"/>
</dbReference>